<dbReference type="GO" id="GO:0016887">
    <property type="term" value="F:ATP hydrolysis activity"/>
    <property type="evidence" value="ECO:0007669"/>
    <property type="project" value="InterPro"/>
</dbReference>
<proteinExistence type="inferred from homology"/>
<feature type="binding site" evidence="14">
    <location>
        <position position="382"/>
    </location>
    <ligand>
        <name>ATP</name>
        <dbReference type="ChEBI" id="CHEBI:30616"/>
    </ligand>
</feature>
<evidence type="ECO:0000256" key="12">
    <source>
        <dbReference type="ARBA" id="ARBA00034036"/>
    </source>
</evidence>
<dbReference type="InterPro" id="IPR023214">
    <property type="entry name" value="HAD_sf"/>
</dbReference>
<dbReference type="GO" id="GO:0005524">
    <property type="term" value="F:ATP binding"/>
    <property type="evidence" value="ECO:0007669"/>
    <property type="project" value="UniProtKB-UniRule"/>
</dbReference>
<protein>
    <recommendedName>
        <fullName evidence="16">Phospholipid-transporting ATPase</fullName>
        <ecNumber evidence="16">7.6.2.1</ecNumber>
    </recommendedName>
</protein>
<evidence type="ECO:0000259" key="17">
    <source>
        <dbReference type="Pfam" id="PF16209"/>
    </source>
</evidence>
<evidence type="ECO:0000256" key="9">
    <source>
        <dbReference type="ARBA" id="ARBA00022967"/>
    </source>
</evidence>
<dbReference type="GO" id="GO:0005886">
    <property type="term" value="C:plasma membrane"/>
    <property type="evidence" value="ECO:0007669"/>
    <property type="project" value="TreeGrafter"/>
</dbReference>
<dbReference type="FunFam" id="3.40.50.1000:FF:000001">
    <property type="entry name" value="Phospholipid-transporting ATPase IC"/>
    <property type="match status" value="1"/>
</dbReference>
<feature type="transmembrane region" description="Helical" evidence="16">
    <location>
        <begin position="855"/>
        <end position="878"/>
    </location>
</feature>
<evidence type="ECO:0000256" key="3">
    <source>
        <dbReference type="ARBA" id="ARBA00008109"/>
    </source>
</evidence>
<feature type="domain" description="P-type ATPase N-terminal" evidence="17">
    <location>
        <begin position="23"/>
        <end position="59"/>
    </location>
</feature>
<dbReference type="PRINTS" id="PR00119">
    <property type="entry name" value="CATATPASE"/>
</dbReference>
<keyword evidence="6 14" id="KW-0547">Nucleotide-binding</keyword>
<dbReference type="InterPro" id="IPR023298">
    <property type="entry name" value="ATPase_P-typ_TM_dom_sf"/>
</dbReference>
<dbReference type="Gene3D" id="3.40.1110.10">
    <property type="entry name" value="Calcium-transporting ATPase, cytoplasmic domain N"/>
    <property type="match status" value="1"/>
</dbReference>
<feature type="binding site" evidence="14">
    <location>
        <position position="446"/>
    </location>
    <ligand>
        <name>ATP</name>
        <dbReference type="ChEBI" id="CHEBI:30616"/>
    </ligand>
</feature>
<evidence type="ECO:0000313" key="19">
    <source>
        <dbReference type="Ensembl" id="ENSBOBP00000020373.1"/>
    </source>
</evidence>
<feature type="transmembrane region" description="Helical" evidence="16">
    <location>
        <begin position="210"/>
        <end position="236"/>
    </location>
</feature>
<dbReference type="SFLD" id="SFLDG00002">
    <property type="entry name" value="C1.7:_P-type_atpase_like"/>
    <property type="match status" value="1"/>
</dbReference>
<feature type="binding site" evidence="14">
    <location>
        <position position="286"/>
    </location>
    <ligand>
        <name>ATP</name>
        <dbReference type="ChEBI" id="CHEBI:30616"/>
    </ligand>
</feature>
<feature type="transmembrane region" description="Helical" evidence="16">
    <location>
        <begin position="167"/>
        <end position="190"/>
    </location>
</feature>
<feature type="binding site" evidence="15">
    <location>
        <position position="284"/>
    </location>
    <ligand>
        <name>Mg(2+)</name>
        <dbReference type="ChEBI" id="CHEBI:18420"/>
    </ligand>
</feature>
<feature type="transmembrane region" description="Helical" evidence="16">
    <location>
        <begin position="785"/>
        <end position="805"/>
    </location>
</feature>
<keyword evidence="4 16" id="KW-0812">Transmembrane</keyword>
<dbReference type="Pfam" id="PF13246">
    <property type="entry name" value="Cation_ATPase"/>
    <property type="match status" value="1"/>
</dbReference>
<feature type="binding site" evidence="14">
    <location>
        <position position="620"/>
    </location>
    <ligand>
        <name>ATP</name>
        <dbReference type="ChEBI" id="CHEBI:30616"/>
    </ligand>
</feature>
<evidence type="ECO:0000256" key="14">
    <source>
        <dbReference type="PIRSR" id="PIRSR606539-2"/>
    </source>
</evidence>
<dbReference type="SFLD" id="SFLDF00027">
    <property type="entry name" value="p-type_atpase"/>
    <property type="match status" value="1"/>
</dbReference>
<reference evidence="19" key="2">
    <citation type="submission" date="2025-09" db="UniProtKB">
        <authorList>
            <consortium name="Ensembl"/>
        </authorList>
    </citation>
    <scope>IDENTIFICATION</scope>
</reference>
<accession>A0A8C0FLK6</accession>
<dbReference type="Gene3D" id="3.40.50.1000">
    <property type="entry name" value="HAD superfamily/HAD-like"/>
    <property type="match status" value="1"/>
</dbReference>
<evidence type="ECO:0000256" key="1">
    <source>
        <dbReference type="ARBA" id="ARBA00001946"/>
    </source>
</evidence>
<evidence type="ECO:0000256" key="5">
    <source>
        <dbReference type="ARBA" id="ARBA00022723"/>
    </source>
</evidence>
<dbReference type="PROSITE" id="PS00154">
    <property type="entry name" value="ATPASE_E1_E2"/>
    <property type="match status" value="1"/>
</dbReference>
<evidence type="ECO:0000256" key="10">
    <source>
        <dbReference type="ARBA" id="ARBA00022989"/>
    </source>
</evidence>
<feature type="transmembrane region" description="Helical" evidence="16">
    <location>
        <begin position="898"/>
        <end position="919"/>
    </location>
</feature>
<evidence type="ECO:0000256" key="6">
    <source>
        <dbReference type="ARBA" id="ARBA00022741"/>
    </source>
</evidence>
<dbReference type="Proteomes" id="UP000694567">
    <property type="component" value="Unplaced"/>
</dbReference>
<feature type="domain" description="P-type ATPase C-terminal" evidence="18">
    <location>
        <begin position="672"/>
        <end position="926"/>
    </location>
</feature>
<evidence type="ECO:0000256" key="8">
    <source>
        <dbReference type="ARBA" id="ARBA00022842"/>
    </source>
</evidence>
<dbReference type="GO" id="GO:0005802">
    <property type="term" value="C:trans-Golgi network"/>
    <property type="evidence" value="ECO:0007669"/>
    <property type="project" value="TreeGrafter"/>
</dbReference>
<dbReference type="SUPFAM" id="SSF56784">
    <property type="entry name" value="HAD-like"/>
    <property type="match status" value="1"/>
</dbReference>
<dbReference type="InterPro" id="IPR006539">
    <property type="entry name" value="P-type_ATPase_IV"/>
</dbReference>
<evidence type="ECO:0000256" key="16">
    <source>
        <dbReference type="RuleBase" id="RU362033"/>
    </source>
</evidence>
<dbReference type="GO" id="GO:0045332">
    <property type="term" value="P:phospholipid translocation"/>
    <property type="evidence" value="ECO:0007669"/>
    <property type="project" value="TreeGrafter"/>
</dbReference>
<dbReference type="InterPro" id="IPR032630">
    <property type="entry name" value="P_typ_ATPase_c"/>
</dbReference>
<dbReference type="Pfam" id="PF16212">
    <property type="entry name" value="PhoLip_ATPase_C"/>
    <property type="match status" value="1"/>
</dbReference>
<feature type="transmembrane region" description="Helical" evidence="16">
    <location>
        <begin position="49"/>
        <end position="71"/>
    </location>
</feature>
<dbReference type="InterPro" id="IPR001757">
    <property type="entry name" value="P_typ_ATPase"/>
</dbReference>
<dbReference type="SUPFAM" id="SSF81665">
    <property type="entry name" value="Calcium ATPase, transmembrane domain M"/>
    <property type="match status" value="1"/>
</dbReference>
<evidence type="ECO:0000259" key="18">
    <source>
        <dbReference type="Pfam" id="PF16212"/>
    </source>
</evidence>
<keyword evidence="10 16" id="KW-1133">Transmembrane helix</keyword>
<feature type="binding site" evidence="14">
    <location>
        <position position="423"/>
    </location>
    <ligand>
        <name>ATP</name>
        <dbReference type="ChEBI" id="CHEBI:30616"/>
    </ligand>
</feature>
<reference evidence="19" key="1">
    <citation type="submission" date="2025-08" db="UniProtKB">
        <authorList>
            <consortium name="Ensembl"/>
        </authorList>
    </citation>
    <scope>IDENTIFICATION</scope>
</reference>
<dbReference type="PANTHER" id="PTHR24092">
    <property type="entry name" value="PROBABLE PHOSPHOLIPID-TRANSPORTING ATPASE"/>
    <property type="match status" value="1"/>
</dbReference>
<dbReference type="GO" id="GO:0140326">
    <property type="term" value="F:ATPase-coupled intramembrane lipid transporter activity"/>
    <property type="evidence" value="ECO:0007669"/>
    <property type="project" value="UniProtKB-EC"/>
</dbReference>
<feature type="binding site" evidence="14">
    <location>
        <position position="480"/>
    </location>
    <ligand>
        <name>ATP</name>
        <dbReference type="ChEBI" id="CHEBI:30616"/>
    </ligand>
</feature>
<sequence>MGCAVILFPVLPILFIFLFFLQNNSIKTSKYNFFTFLPLNLFEQFQRIANAYFLFLLIFLSVCVQADLLLLSSSEPHNFHFCFYLPFTGEVKCEAPNNKLDKFTGTLTLRGEKYALDNEKMLLRGCTIRNTEWCFGLVIYAGPDTKLMQNSGKTTFKRTSIDRLMNVLVLVIFAFLALMCLILAIGNGIWEYDKGYYFQVYLPWAEGVNSASYSGFLMFWSYVIILNTVVPISLYVSVEIIRLGNSFYIDWDRKMYYPLNDTPAQARTTTLNEELGQIKYIFSDKTGTLTQNIMCFNKCSINGKSYGISVHIDNKNTEKVDFSYNQLADPKFAFYDHSLVEAVKLSDVPTHRFFRLLSLCHTVMPEEKKEGNLVYQAQSPDEGALVTAARNFGFVFRARTPETITIVEMGETKIYKLLAILDFNNVRKRMSVIVRSPEGDLTLYCKGADTILYELLHSSCDTLKEETTEHLNEFAGEGLRTLVVAYKNLDEDYFQEWIRRHHEASTALEGREDKLSELYEEIEKDLMLLGATAIEDKLQDGVPQTIETLAKANIKIWVLTGDKQETAMNIGYSCNLLNDDMEDVFIIEGSTSDDAYALEGNLELELVRTACLCKVVICCRVTPLQKAQVVELVKKYKKAVTLAIGDGANDVSMIKTAHIGVGISGQEGMQAVLSSDFSFAQFRYLQRLLLVHGRWSYIRMCKFLKYFFYKNFAFTLVHFWYGFFSGFSAQTVYDEWFITLYNLVYTSLPVLGMSLFDQDVDDRWSMLFPQLYVPGQQNLYFNKTVFVKCMLQGIYSSLILFFIPYGAMYNTMRSDGKAIADYQSFALMAQTCLLIVVSVQIGLDTSYWTVVNQFFIWGSLSVYFAITFTMYSDGMYLIFTASFPFIGTARNTLSQPNVWLAIFLSITLCVLPVVGFRFLKAQLKPTPSDKVRRYLIKPEILLTTT</sequence>
<dbReference type="SFLD" id="SFLDS00003">
    <property type="entry name" value="Haloacid_Dehalogenase"/>
    <property type="match status" value="1"/>
</dbReference>
<feature type="binding site" evidence="14">
    <location>
        <position position="285"/>
    </location>
    <ligand>
        <name>ATP</name>
        <dbReference type="ChEBI" id="CHEBI:30616"/>
    </ligand>
</feature>
<dbReference type="Ensembl" id="ENSBOBT00000020834.1">
    <property type="protein sequence ID" value="ENSBOBP00000020373.1"/>
    <property type="gene ID" value="ENSBOBG00000012295.1"/>
</dbReference>
<keyword evidence="20" id="KW-1185">Reference proteome</keyword>
<dbReference type="NCBIfam" id="TIGR01652">
    <property type="entry name" value="ATPase-Plipid"/>
    <property type="match status" value="1"/>
</dbReference>
<keyword evidence="9 16" id="KW-1278">Translocase</keyword>
<feature type="binding site" evidence="15">
    <location>
        <position position="646"/>
    </location>
    <ligand>
        <name>Mg(2+)</name>
        <dbReference type="ChEBI" id="CHEBI:18420"/>
    </ligand>
</feature>
<evidence type="ECO:0000256" key="13">
    <source>
        <dbReference type="PIRSR" id="PIRSR606539-1"/>
    </source>
</evidence>
<feature type="transmembrane region" description="Helical" evidence="16">
    <location>
        <begin position="825"/>
        <end position="843"/>
    </location>
</feature>
<feature type="binding site" evidence="14">
    <location>
        <position position="649"/>
    </location>
    <ligand>
        <name>ATP</name>
        <dbReference type="ChEBI" id="CHEBI:30616"/>
    </ligand>
</feature>
<feature type="transmembrane region" description="Helical" evidence="16">
    <location>
        <begin position="706"/>
        <end position="724"/>
    </location>
</feature>
<dbReference type="InterPro" id="IPR023299">
    <property type="entry name" value="ATPase_P-typ_cyto_dom_N"/>
</dbReference>
<feature type="binding site" evidence="15">
    <location>
        <position position="650"/>
    </location>
    <ligand>
        <name>Mg(2+)</name>
        <dbReference type="ChEBI" id="CHEBI:18420"/>
    </ligand>
</feature>
<dbReference type="GO" id="GO:0007030">
    <property type="term" value="P:Golgi organization"/>
    <property type="evidence" value="ECO:0007669"/>
    <property type="project" value="TreeGrafter"/>
</dbReference>
<comment type="subcellular location">
    <subcellularLocation>
        <location evidence="2 16">Membrane</location>
        <topology evidence="2 16">Multi-pass membrane protein</topology>
    </subcellularLocation>
</comment>
<evidence type="ECO:0000256" key="2">
    <source>
        <dbReference type="ARBA" id="ARBA00004141"/>
    </source>
</evidence>
<feature type="binding site" evidence="14">
    <location>
        <position position="650"/>
    </location>
    <ligand>
        <name>ATP</name>
        <dbReference type="ChEBI" id="CHEBI:30616"/>
    </ligand>
</feature>
<evidence type="ECO:0000256" key="7">
    <source>
        <dbReference type="ARBA" id="ARBA00022840"/>
    </source>
</evidence>
<feature type="binding site" evidence="14">
    <location>
        <position position="560"/>
    </location>
    <ligand>
        <name>ATP</name>
        <dbReference type="ChEBI" id="CHEBI:30616"/>
    </ligand>
</feature>
<dbReference type="InterPro" id="IPR032631">
    <property type="entry name" value="P-type_ATPase_N"/>
</dbReference>
<name>A0A8C0FLK6_BUBBB</name>
<dbReference type="NCBIfam" id="TIGR01494">
    <property type="entry name" value="ATPase_P-type"/>
    <property type="match status" value="1"/>
</dbReference>
<feature type="transmembrane region" description="Helical" evidence="16">
    <location>
        <begin position="736"/>
        <end position="756"/>
    </location>
</feature>
<dbReference type="Pfam" id="PF16209">
    <property type="entry name" value="PhoLip_ATPase_N"/>
    <property type="match status" value="1"/>
</dbReference>
<feature type="binding site" evidence="15">
    <location>
        <position position="286"/>
    </location>
    <ligand>
        <name>Mg(2+)</name>
        <dbReference type="ChEBI" id="CHEBI:18420"/>
    </ligand>
</feature>
<feature type="binding site" evidence="14">
    <location>
        <position position="561"/>
    </location>
    <ligand>
        <name>ATP</name>
        <dbReference type="ChEBI" id="CHEBI:30616"/>
    </ligand>
</feature>
<feature type="binding site" evidence="14">
    <location>
        <position position="562"/>
    </location>
    <ligand>
        <name>ATP</name>
        <dbReference type="ChEBI" id="CHEBI:30616"/>
    </ligand>
</feature>
<dbReference type="InterPro" id="IPR036412">
    <property type="entry name" value="HAD-like_sf"/>
</dbReference>
<dbReference type="SUPFAM" id="SSF81660">
    <property type="entry name" value="Metal cation-transporting ATPase, ATP-binding domain N"/>
    <property type="match status" value="1"/>
</dbReference>
<dbReference type="GO" id="GO:0000287">
    <property type="term" value="F:magnesium ion binding"/>
    <property type="evidence" value="ECO:0007669"/>
    <property type="project" value="UniProtKB-UniRule"/>
</dbReference>
<keyword evidence="7 14" id="KW-0067">ATP-binding</keyword>
<organism evidence="19 20">
    <name type="scientific">Bubo bubo</name>
    <name type="common">Eurasian eagle-owl</name>
    <name type="synonym">Strix bubo</name>
    <dbReference type="NCBI Taxonomy" id="30461"/>
    <lineage>
        <taxon>Eukaryota</taxon>
        <taxon>Metazoa</taxon>
        <taxon>Chordata</taxon>
        <taxon>Craniata</taxon>
        <taxon>Vertebrata</taxon>
        <taxon>Euteleostomi</taxon>
        <taxon>Archelosauria</taxon>
        <taxon>Archosauria</taxon>
        <taxon>Dinosauria</taxon>
        <taxon>Saurischia</taxon>
        <taxon>Theropoda</taxon>
        <taxon>Coelurosauria</taxon>
        <taxon>Aves</taxon>
        <taxon>Neognathae</taxon>
        <taxon>Neoaves</taxon>
        <taxon>Telluraves</taxon>
        <taxon>Strigiformes</taxon>
        <taxon>Strigidae</taxon>
        <taxon>Bubo</taxon>
    </lineage>
</organism>
<comment type="catalytic activity">
    <reaction evidence="12 16">
        <text>ATP + H2O + phospholipidSide 1 = ADP + phosphate + phospholipidSide 2.</text>
        <dbReference type="EC" id="7.6.2.1"/>
    </reaction>
</comment>
<dbReference type="InterPro" id="IPR044492">
    <property type="entry name" value="P_typ_ATPase_HD_dom"/>
</dbReference>
<dbReference type="CDD" id="cd02073">
    <property type="entry name" value="P-type_ATPase_APLT_Dnf-like"/>
    <property type="match status" value="1"/>
</dbReference>
<feature type="active site" description="4-aspartylphosphate intermediate" evidence="13">
    <location>
        <position position="284"/>
    </location>
</feature>
<evidence type="ECO:0000256" key="11">
    <source>
        <dbReference type="ARBA" id="ARBA00023136"/>
    </source>
</evidence>
<feature type="binding site" evidence="14">
    <location>
        <position position="626"/>
    </location>
    <ligand>
        <name>ATP</name>
        <dbReference type="ChEBI" id="CHEBI:30616"/>
    </ligand>
</feature>
<dbReference type="AlphaFoldDB" id="A0A8C0FLK6"/>
<dbReference type="InterPro" id="IPR018303">
    <property type="entry name" value="ATPase_P-typ_P_site"/>
</dbReference>
<dbReference type="FunFam" id="3.40.1110.10:FF:000188">
    <property type="entry name" value="Phospholipid-transporting ATPase"/>
    <property type="match status" value="1"/>
</dbReference>
<evidence type="ECO:0000313" key="20">
    <source>
        <dbReference type="Proteomes" id="UP000694567"/>
    </source>
</evidence>
<keyword evidence="8 15" id="KW-0460">Magnesium</keyword>
<evidence type="ECO:0000256" key="15">
    <source>
        <dbReference type="PIRSR" id="PIRSR606539-3"/>
    </source>
</evidence>
<dbReference type="PANTHER" id="PTHR24092:SF52">
    <property type="entry name" value="PHOSPHOLIPID-TRANSPORTING ATPASE FETA"/>
    <property type="match status" value="1"/>
</dbReference>
<feature type="binding site" evidence="14">
    <location>
        <position position="284"/>
    </location>
    <ligand>
        <name>ATP</name>
        <dbReference type="ChEBI" id="CHEBI:30616"/>
    </ligand>
</feature>
<keyword evidence="5 15" id="KW-0479">Metal-binding</keyword>
<evidence type="ECO:0000256" key="4">
    <source>
        <dbReference type="ARBA" id="ARBA00022692"/>
    </source>
</evidence>
<comment type="cofactor">
    <cofactor evidence="1 15">
        <name>Mg(2+)</name>
        <dbReference type="ChEBI" id="CHEBI:18420"/>
    </cofactor>
</comment>
<keyword evidence="11 16" id="KW-0472">Membrane</keyword>
<comment type="similarity">
    <text evidence="3 16">Belongs to the cation transport ATPase (P-type) (TC 3.A.3) family. Type IV subfamily.</text>
</comment>
<dbReference type="EC" id="7.6.2.1" evidence="16"/>